<dbReference type="Gene3D" id="3.20.20.30">
    <property type="entry name" value="Luciferase-like domain"/>
    <property type="match status" value="1"/>
</dbReference>
<evidence type="ECO:0000259" key="3">
    <source>
        <dbReference type="Pfam" id="PF00296"/>
    </source>
</evidence>
<dbReference type="Pfam" id="PF00296">
    <property type="entry name" value="Bac_luciferase"/>
    <property type="match status" value="1"/>
</dbReference>
<dbReference type="AlphaFoldDB" id="A0A160V9V4"/>
<dbReference type="CDD" id="cd00347">
    <property type="entry name" value="Flavin_utilizing_monoxygenases"/>
    <property type="match status" value="1"/>
</dbReference>
<evidence type="ECO:0000256" key="2">
    <source>
        <dbReference type="ARBA" id="ARBA00023033"/>
    </source>
</evidence>
<dbReference type="InterPro" id="IPR050766">
    <property type="entry name" value="Bact_Lucif_Oxidored"/>
</dbReference>
<sequence length="380" mass="42483">MRLLLAMQFDNRASKVLSMKFGYFNQLQMPKPWRENGEVLLYKEAMEQAVHAESVGFDCYWQTEHHFYPEIGHSSSPELFLAALAQRTTTIRLGLAVVVLPCNHPYRVVEYVSTLDHLSDGRVEFGTGRGASPYHIEAFGITSDESKEIWDESLDVICSMFLNDPFPGWQGKWYPDLLERHLVPKPVQKPHPPLWVAGSQPATYAEAARKGLGILGFNGTEPDEIEPSIRAYREVQAECTPVGGYANHQVATFIIGNINADYTVGRDLACAAARWYAGDNDSELQRVRFGAHTGEYYESQQATGHRPGVRPAILNRSNEDLIQDGLVIGGDVDSVCRGVERWAKLGVDQLLIMIQAGDTTHDEVMRALDLFGSKVLPEFQ</sequence>
<protein>
    <submittedName>
        <fullName evidence="4">Alkanal monooxygenase alpha chain</fullName>
        <ecNumber evidence="4">1.14.14.3</ecNumber>
    </submittedName>
</protein>
<dbReference type="EC" id="1.14.14.3" evidence="4"/>
<dbReference type="PANTHER" id="PTHR30137:SF8">
    <property type="entry name" value="BLR5498 PROTEIN"/>
    <property type="match status" value="1"/>
</dbReference>
<evidence type="ECO:0000256" key="1">
    <source>
        <dbReference type="ARBA" id="ARBA00023002"/>
    </source>
</evidence>
<reference evidence="4" key="1">
    <citation type="submission" date="2015-10" db="EMBL/GenBank/DDBJ databases">
        <authorList>
            <person name="Gilbert D.G."/>
        </authorList>
    </citation>
    <scope>NUCLEOTIDE SEQUENCE</scope>
</reference>
<evidence type="ECO:0000313" key="4">
    <source>
        <dbReference type="EMBL" id="CUV02884.1"/>
    </source>
</evidence>
<dbReference type="SUPFAM" id="SSF51679">
    <property type="entry name" value="Bacterial luciferase-like"/>
    <property type="match status" value="1"/>
</dbReference>
<feature type="domain" description="Luciferase-like" evidence="3">
    <location>
        <begin position="19"/>
        <end position="349"/>
    </location>
</feature>
<keyword evidence="2 4" id="KW-0503">Monooxygenase</keyword>
<dbReference type="GO" id="GO:0005829">
    <property type="term" value="C:cytosol"/>
    <property type="evidence" value="ECO:0007669"/>
    <property type="project" value="TreeGrafter"/>
</dbReference>
<dbReference type="InterPro" id="IPR011251">
    <property type="entry name" value="Luciferase-like_dom"/>
</dbReference>
<proteinExistence type="predicted"/>
<accession>A0A160V9V4</accession>
<dbReference type="EMBL" id="FAXA01000332">
    <property type="protein sequence ID" value="CUV02884.1"/>
    <property type="molecule type" value="Genomic_DNA"/>
</dbReference>
<keyword evidence="1 4" id="KW-0560">Oxidoreductase</keyword>
<gene>
    <name evidence="4" type="ORF">MGWOODY_Clf648</name>
</gene>
<dbReference type="InterPro" id="IPR036661">
    <property type="entry name" value="Luciferase-like_sf"/>
</dbReference>
<dbReference type="PANTHER" id="PTHR30137">
    <property type="entry name" value="LUCIFERASE-LIKE MONOOXYGENASE"/>
    <property type="match status" value="1"/>
</dbReference>
<name>A0A160V9V4_9ZZZZ</name>
<dbReference type="GO" id="GO:0047646">
    <property type="term" value="F:alkanal monooxygenase (FMN-linked) activity"/>
    <property type="evidence" value="ECO:0007669"/>
    <property type="project" value="UniProtKB-EC"/>
</dbReference>
<organism evidence="4">
    <name type="scientific">hydrothermal vent metagenome</name>
    <dbReference type="NCBI Taxonomy" id="652676"/>
    <lineage>
        <taxon>unclassified sequences</taxon>
        <taxon>metagenomes</taxon>
        <taxon>ecological metagenomes</taxon>
    </lineage>
</organism>